<dbReference type="OrthoDB" id="310974at2759"/>
<organism evidence="1 2">
    <name type="scientific">Stylonychia lemnae</name>
    <name type="common">Ciliate</name>
    <dbReference type="NCBI Taxonomy" id="5949"/>
    <lineage>
        <taxon>Eukaryota</taxon>
        <taxon>Sar</taxon>
        <taxon>Alveolata</taxon>
        <taxon>Ciliophora</taxon>
        <taxon>Intramacronucleata</taxon>
        <taxon>Spirotrichea</taxon>
        <taxon>Stichotrichia</taxon>
        <taxon>Sporadotrichida</taxon>
        <taxon>Oxytrichidae</taxon>
        <taxon>Stylonychinae</taxon>
        <taxon>Stylonychia</taxon>
    </lineage>
</organism>
<dbReference type="AlphaFoldDB" id="A0A078A0I9"/>
<gene>
    <name evidence="1" type="primary">Contig1453.g1587</name>
    <name evidence="1" type="ORF">STYLEM_3952</name>
</gene>
<dbReference type="InParanoid" id="A0A078A0I9"/>
<dbReference type="OMA" id="MENTFNE"/>
<accession>A0A078A0I9</accession>
<protein>
    <submittedName>
        <fullName evidence="1">Uncharacterized protein</fullName>
    </submittedName>
</protein>
<sequence>MASTFMRKNQAKFLVSAQRFGVHTVASSPAQATKGDQSVVVYESADYASFNQANQLGEWSSAIVNSEKKSKFFSLIPFFIESKLNAKYFVLKMEAFPKSQYLKLHVLRLGGVFEMWVPLNQMIPITPYDYWCANWMLFFKQNQCLDLDMIYANHVTKEMYLFDKNGEWKDEGVYHEALSMENTFNETNWYDEFYAHNF</sequence>
<proteinExistence type="predicted"/>
<evidence type="ECO:0000313" key="1">
    <source>
        <dbReference type="EMBL" id="CDW74968.1"/>
    </source>
</evidence>
<dbReference type="EMBL" id="CCKQ01003829">
    <property type="protein sequence ID" value="CDW74968.1"/>
    <property type="molecule type" value="Genomic_DNA"/>
</dbReference>
<evidence type="ECO:0000313" key="2">
    <source>
        <dbReference type="Proteomes" id="UP000039865"/>
    </source>
</evidence>
<name>A0A078A0I9_STYLE</name>
<dbReference type="Proteomes" id="UP000039865">
    <property type="component" value="Unassembled WGS sequence"/>
</dbReference>
<reference evidence="1 2" key="1">
    <citation type="submission" date="2014-06" db="EMBL/GenBank/DDBJ databases">
        <authorList>
            <person name="Swart Estienne"/>
        </authorList>
    </citation>
    <scope>NUCLEOTIDE SEQUENCE [LARGE SCALE GENOMIC DNA]</scope>
    <source>
        <strain evidence="1 2">130c</strain>
    </source>
</reference>
<keyword evidence="2" id="KW-1185">Reference proteome</keyword>